<dbReference type="GO" id="GO:0003735">
    <property type="term" value="F:structural constituent of ribosome"/>
    <property type="evidence" value="ECO:0007669"/>
    <property type="project" value="InterPro"/>
</dbReference>
<sequence>MMIHEITPMVGKYKARKRVGRGRGSGVGKTSGRGHKGARSRSGFSARIQFEGGQTPYFRRIKKTGFTNANFTTKFWTVNLGAILDLEQFAKGGDVDQQTLVDAGLIRDMSRPMKILGSLGEHAEKGVQVKLNITAARVTDSVREKVTAAGGSVNETGTRRDNIRGVDRNSDDRTPKNLGKKLKRGGAKGKKKPMLQAIINIFRIPELRNKLLFTVAMLGVYRIGFWIPVPGVDQQLLKDFFQAQTDSGGAFGRVAQFVSVFSGGSFGQSTIFGLGIMPYISAAIIFQLLGSAYEPLKKLQQEGPSGRQKIQEWTRYATVGLCVVQAIGWMSFLTRSNLVYPEWANNPLWWVMAITSMTAGTIFLMWLGEQIDKYGIGNG</sequence>
<comment type="similarity">
    <text evidence="1">Belongs to the universal ribosomal protein uL15 family.</text>
</comment>
<feature type="transmembrane region" description="Helical" evidence="5">
    <location>
        <begin position="271"/>
        <end position="293"/>
    </location>
</feature>
<feature type="compositionally biased region" description="Gly residues" evidence="4">
    <location>
        <begin position="22"/>
        <end position="31"/>
    </location>
</feature>
<keyword evidence="3" id="KW-0687">Ribonucleoprotein</keyword>
<feature type="region of interest" description="Disordered" evidence="4">
    <location>
        <begin position="147"/>
        <end position="189"/>
    </location>
</feature>
<keyword evidence="5" id="KW-0812">Transmembrane</keyword>
<dbReference type="PANTHER" id="PTHR12934">
    <property type="entry name" value="50S RIBOSOMAL PROTEIN L15"/>
    <property type="match status" value="1"/>
</dbReference>
<feature type="transmembrane region" description="Helical" evidence="5">
    <location>
        <begin position="313"/>
        <end position="333"/>
    </location>
</feature>
<dbReference type="GO" id="GO:0015031">
    <property type="term" value="P:protein transport"/>
    <property type="evidence" value="ECO:0007669"/>
    <property type="project" value="InterPro"/>
</dbReference>
<dbReference type="GO" id="GO:0016020">
    <property type="term" value="C:membrane"/>
    <property type="evidence" value="ECO:0007669"/>
    <property type="project" value="InterPro"/>
</dbReference>
<proteinExistence type="inferred from homology"/>
<feature type="domain" description="Large ribosomal subunit protein uL15/eL18" evidence="6">
    <location>
        <begin position="78"/>
        <end position="153"/>
    </location>
</feature>
<dbReference type="InterPro" id="IPR030878">
    <property type="entry name" value="Ribosomal_uL15"/>
</dbReference>
<dbReference type="OrthoDB" id="10060552at2759"/>
<dbReference type="InterPro" id="IPR036227">
    <property type="entry name" value="Ribosomal_uL15/eL18_sf"/>
</dbReference>
<evidence type="ECO:0000256" key="3">
    <source>
        <dbReference type="ARBA" id="ARBA00023274"/>
    </source>
</evidence>
<keyword evidence="5" id="KW-0472">Membrane</keyword>
<dbReference type="InterPro" id="IPR021131">
    <property type="entry name" value="Ribosomal_uL15/eL18"/>
</dbReference>
<evidence type="ECO:0000259" key="6">
    <source>
        <dbReference type="Pfam" id="PF00828"/>
    </source>
</evidence>
<dbReference type="Pfam" id="PF00828">
    <property type="entry name" value="Ribosomal_L27A"/>
    <property type="match status" value="1"/>
</dbReference>
<evidence type="ECO:0000256" key="4">
    <source>
        <dbReference type="SAM" id="MobiDB-lite"/>
    </source>
</evidence>
<dbReference type="HAMAP" id="MF_01341">
    <property type="entry name" value="Ribosomal_uL15"/>
    <property type="match status" value="1"/>
</dbReference>
<dbReference type="Pfam" id="PF00344">
    <property type="entry name" value="SecY"/>
    <property type="match status" value="1"/>
</dbReference>
<accession>A0A812SA84</accession>
<organism evidence="7 8">
    <name type="scientific">Symbiodinium necroappetens</name>
    <dbReference type="NCBI Taxonomy" id="1628268"/>
    <lineage>
        <taxon>Eukaryota</taxon>
        <taxon>Sar</taxon>
        <taxon>Alveolata</taxon>
        <taxon>Dinophyceae</taxon>
        <taxon>Suessiales</taxon>
        <taxon>Symbiodiniaceae</taxon>
        <taxon>Symbiodinium</taxon>
    </lineage>
</organism>
<feature type="transmembrane region" description="Helical" evidence="5">
    <location>
        <begin position="211"/>
        <end position="229"/>
    </location>
</feature>
<gene>
    <name evidence="7" type="primary">secY</name>
    <name evidence="7" type="ORF">SNEC2469_LOCUS13254</name>
</gene>
<dbReference type="InterPro" id="IPR002208">
    <property type="entry name" value="SecY/SEC61-alpha"/>
</dbReference>
<dbReference type="SUPFAM" id="SSF103491">
    <property type="entry name" value="Preprotein translocase SecY subunit"/>
    <property type="match status" value="1"/>
</dbReference>
<dbReference type="GO" id="GO:0022625">
    <property type="term" value="C:cytosolic large ribosomal subunit"/>
    <property type="evidence" value="ECO:0007669"/>
    <property type="project" value="TreeGrafter"/>
</dbReference>
<evidence type="ECO:0000256" key="1">
    <source>
        <dbReference type="ARBA" id="ARBA00007320"/>
    </source>
</evidence>
<keyword evidence="2" id="KW-0689">Ribosomal protein</keyword>
<feature type="region of interest" description="Disordered" evidence="4">
    <location>
        <begin position="18"/>
        <end position="42"/>
    </location>
</feature>
<evidence type="ECO:0000256" key="5">
    <source>
        <dbReference type="SAM" id="Phobius"/>
    </source>
</evidence>
<dbReference type="EMBL" id="CAJNJA010021142">
    <property type="protein sequence ID" value="CAE7470614.1"/>
    <property type="molecule type" value="Genomic_DNA"/>
</dbReference>
<comment type="caution">
    <text evidence="7">The sequence shown here is derived from an EMBL/GenBank/DDBJ whole genome shotgun (WGS) entry which is preliminary data.</text>
</comment>
<dbReference type="PRINTS" id="PR00303">
    <property type="entry name" value="SECYTRNLCASE"/>
</dbReference>
<dbReference type="PANTHER" id="PTHR12934:SF11">
    <property type="entry name" value="LARGE RIBOSOMAL SUBUNIT PROTEIN UL15M"/>
    <property type="match status" value="1"/>
</dbReference>
<feature type="compositionally biased region" description="Basic and acidic residues" evidence="4">
    <location>
        <begin position="157"/>
        <end position="175"/>
    </location>
</feature>
<evidence type="ECO:0000313" key="8">
    <source>
        <dbReference type="Proteomes" id="UP000601435"/>
    </source>
</evidence>
<feature type="transmembrane region" description="Helical" evidence="5">
    <location>
        <begin position="348"/>
        <end position="367"/>
    </location>
</feature>
<dbReference type="SUPFAM" id="SSF52080">
    <property type="entry name" value="Ribosomal proteins L15p and L18e"/>
    <property type="match status" value="1"/>
</dbReference>
<dbReference type="Gene3D" id="1.10.3370.10">
    <property type="entry name" value="SecY subunit domain"/>
    <property type="match status" value="1"/>
</dbReference>
<dbReference type="NCBIfam" id="TIGR01071">
    <property type="entry name" value="rplO_bact"/>
    <property type="match status" value="1"/>
</dbReference>
<dbReference type="Gene3D" id="3.100.10.10">
    <property type="match status" value="1"/>
</dbReference>
<evidence type="ECO:0000313" key="7">
    <source>
        <dbReference type="EMBL" id="CAE7470614.1"/>
    </source>
</evidence>
<evidence type="ECO:0000256" key="2">
    <source>
        <dbReference type="ARBA" id="ARBA00022980"/>
    </source>
</evidence>
<feature type="non-terminal residue" evidence="7">
    <location>
        <position position="379"/>
    </location>
</feature>
<keyword evidence="8" id="KW-1185">Reference proteome</keyword>
<feature type="compositionally biased region" description="Basic residues" evidence="4">
    <location>
        <begin position="178"/>
        <end position="189"/>
    </location>
</feature>
<keyword evidence="5" id="KW-1133">Transmembrane helix</keyword>
<dbReference type="AlphaFoldDB" id="A0A812SA84"/>
<dbReference type="GO" id="GO:0006412">
    <property type="term" value="P:translation"/>
    <property type="evidence" value="ECO:0007669"/>
    <property type="project" value="InterPro"/>
</dbReference>
<dbReference type="Proteomes" id="UP000601435">
    <property type="component" value="Unassembled WGS sequence"/>
</dbReference>
<dbReference type="InterPro" id="IPR005749">
    <property type="entry name" value="Ribosomal_uL15_bac-type"/>
</dbReference>
<reference evidence="7" key="1">
    <citation type="submission" date="2021-02" db="EMBL/GenBank/DDBJ databases">
        <authorList>
            <person name="Dougan E. K."/>
            <person name="Rhodes N."/>
            <person name="Thang M."/>
            <person name="Chan C."/>
        </authorList>
    </citation>
    <scope>NUCLEOTIDE SEQUENCE</scope>
</reference>
<protein>
    <submittedName>
        <fullName evidence="7">SecY protein</fullName>
    </submittedName>
</protein>
<dbReference type="InterPro" id="IPR023201">
    <property type="entry name" value="SecY_dom_sf"/>
</dbReference>
<name>A0A812SA84_9DINO</name>